<dbReference type="Proteomes" id="UP000002038">
    <property type="component" value="Unassembled WGS sequence"/>
</dbReference>
<dbReference type="SUPFAM" id="SSF52540">
    <property type="entry name" value="P-loop containing nucleoside triphosphate hydrolases"/>
    <property type="match status" value="1"/>
</dbReference>
<evidence type="ECO:0000259" key="2">
    <source>
        <dbReference type="Pfam" id="PF25000"/>
    </source>
</evidence>
<dbReference type="GeneID" id="8503187"/>
<dbReference type="Gene3D" id="3.40.50.300">
    <property type="entry name" value="P-loop containing nucleotide triphosphate hydrolases"/>
    <property type="match status" value="1"/>
</dbReference>
<dbReference type="Gene3D" id="1.25.40.10">
    <property type="entry name" value="Tetratricopeptide repeat domain"/>
    <property type="match status" value="2"/>
</dbReference>
<dbReference type="Pfam" id="PF13424">
    <property type="entry name" value="TPR_12"/>
    <property type="match status" value="1"/>
</dbReference>
<dbReference type="InterPro" id="IPR002182">
    <property type="entry name" value="NB-ARC"/>
</dbReference>
<name>A0A179UWG6_BLAGS</name>
<dbReference type="GO" id="GO:0003824">
    <property type="term" value="F:catalytic activity"/>
    <property type="evidence" value="ECO:0007669"/>
    <property type="project" value="InterPro"/>
</dbReference>
<dbReference type="KEGG" id="bgh:BDBG_06555"/>
<dbReference type="PANTHER" id="PTHR46082">
    <property type="entry name" value="ATP/GTP-BINDING PROTEIN-RELATED"/>
    <property type="match status" value="1"/>
</dbReference>
<dbReference type="InterPro" id="IPR053137">
    <property type="entry name" value="NLR-like"/>
</dbReference>
<dbReference type="InterPro" id="IPR056681">
    <property type="entry name" value="DUF7779"/>
</dbReference>
<feature type="domain" description="DUF7779" evidence="2">
    <location>
        <begin position="649"/>
        <end position="728"/>
    </location>
</feature>
<dbReference type="Pfam" id="PF00931">
    <property type="entry name" value="NB-ARC"/>
    <property type="match status" value="1"/>
</dbReference>
<dbReference type="Gene3D" id="3.40.50.1580">
    <property type="entry name" value="Nucleoside phosphorylase domain"/>
    <property type="match status" value="1"/>
</dbReference>
<protein>
    <submittedName>
        <fullName evidence="3">Pfs domain-containing protein</fullName>
    </submittedName>
</protein>
<gene>
    <name evidence="3" type="ORF">BDBG_06555</name>
</gene>
<dbReference type="STRING" id="559298.A0A179UWG6"/>
<keyword evidence="4" id="KW-1185">Reference proteome</keyword>
<feature type="domain" description="NB-ARC" evidence="1">
    <location>
        <begin position="426"/>
        <end position="563"/>
    </location>
</feature>
<dbReference type="SMART" id="SM00028">
    <property type="entry name" value="TPR"/>
    <property type="match status" value="4"/>
</dbReference>
<dbReference type="VEuPathDB" id="FungiDB:BDBG_06555"/>
<dbReference type="GO" id="GO:0009116">
    <property type="term" value="P:nucleoside metabolic process"/>
    <property type="evidence" value="ECO:0007669"/>
    <property type="project" value="InterPro"/>
</dbReference>
<evidence type="ECO:0000313" key="3">
    <source>
        <dbReference type="EMBL" id="OAT10752.1"/>
    </source>
</evidence>
<evidence type="ECO:0000313" key="4">
    <source>
        <dbReference type="Proteomes" id="UP000002038"/>
    </source>
</evidence>
<dbReference type="PANTHER" id="PTHR46082:SF11">
    <property type="entry name" value="AAA+ ATPASE DOMAIN-CONTAINING PROTEIN-RELATED"/>
    <property type="match status" value="1"/>
</dbReference>
<accession>A0A179UWG6</accession>
<dbReference type="SUPFAM" id="SSF48452">
    <property type="entry name" value="TPR-like"/>
    <property type="match status" value="2"/>
</dbReference>
<reference evidence="4" key="1">
    <citation type="journal article" date="2015" name="PLoS Genet.">
        <title>The dynamic genome and transcriptome of the human fungal pathogen Blastomyces and close relative Emmonsia.</title>
        <authorList>
            <person name="Munoz J.F."/>
            <person name="Gauthier G.M."/>
            <person name="Desjardins C.A."/>
            <person name="Gallo J.E."/>
            <person name="Holder J."/>
            <person name="Sullivan T.D."/>
            <person name="Marty A.J."/>
            <person name="Carmen J.C."/>
            <person name="Chen Z."/>
            <person name="Ding L."/>
            <person name="Gujja S."/>
            <person name="Magrini V."/>
            <person name="Misas E."/>
            <person name="Mitreva M."/>
            <person name="Priest M."/>
            <person name="Saif S."/>
            <person name="Whiston E.A."/>
            <person name="Young S."/>
            <person name="Zeng Q."/>
            <person name="Goldman W.E."/>
            <person name="Mardis E.R."/>
            <person name="Taylor J.W."/>
            <person name="McEwen J.G."/>
            <person name="Clay O.K."/>
            <person name="Klein B.S."/>
            <person name="Cuomo C.A."/>
        </authorList>
    </citation>
    <scope>NUCLEOTIDE SEQUENCE [LARGE SCALE GENOMIC DNA]</scope>
    <source>
        <strain evidence="4">SLH14081</strain>
    </source>
</reference>
<sequence length="1117" mass="125369">MASGNTPATTDYTIGWICALQDELVVAEAMLDERYPCPPQPPSDDNIYTVGRIASYYTVIACLPAGLHGTTSATRVAEQMQRTFSALKFTLVVGIGGGAPSDDHDIRLGDVVVSQPSDGHGGVLNYRFGKIIDGEGFQCTGFLNKPPQMLLNAVAYLKSQHRLHESSLPYHLASMIQQHQKLGEIFEYQGEELDRLFVAEYSHASGKGHCDECDLTKTKHRPSRGNLDPVVHYGLIASGDVVIKDAVERDTIQQRYGILCFEMEAAGLMNGLDCLVIRGISDYSDSHKNDRWGPYAAAAAAAYAKELIRSLPVQEPKTCVRPQSRCGNSQMIPVKSKLEVSLDQPSQFADGSVFAFSSPAIVDRRRALITADRGLEAAKVSTRLRSSGTLDRPIYLNIYPRNNRFFGRRDILQAISKQLFPAMDATPRLQSFALYGLAGIGKSQIATEFVYRSKKMFRAIFWVSASSTEKLFQGFTDIARELNLSDGTTIKNQRAIVKLVNQWFIRTVEPWLLVLDNADDLLIINQFWPSSDRGAVLVTSQNPASGSQLDMGMEVKPFSPEESSIYFREQLGGVRVQDDEAKQITESFGHHTLTIKQMASYIRESKCSISQFREAYADSTKRRQLLATPNEFSAPGYSHTTATAFAVIFSKLSIDSLWALGMLSFFDPDRIPETLLEDKQNRIPYLADIISRHGIMRDLGRYSLIDKLEDEPNLRLHRIVAYTIAEEFDSDVARAQVAFQSAVAMLHQYFPLQSEARSHMNEKWGECEKYVPHVLAFNDRYCNLSEQVTLTLSYDFIELLYCCAWYLFERGRFDLSFSIVGSAESAYNRADLQDHGLLLADLYSLQADIHNELTQADKAVEFAKRSLEIKEKAVAAKVLDKHHPQLANSYMDIGVFIAGTNPLGAIRLHERAIAIREGSPKYADDQMQLLSLNYMNIGRCWWMVEEFDKATAAYQKSLDIIKKLEEVTGAPFAQKSWAMSALANVLIDKGNFDAAFDLYAQSMIVHQLVLGITHHKTAACYNKIAWFLREQGEYGMAIDYLRLSLKIHTNKHAIDTRPEIARTKYQLAEVLCDVGQIEEGNRLKAEAQQLRLQLVGKLPGEDESQKAYDELVAYFYR</sequence>
<dbReference type="SUPFAM" id="SSF53167">
    <property type="entry name" value="Purine and uridine phosphorylases"/>
    <property type="match status" value="1"/>
</dbReference>
<dbReference type="RefSeq" id="XP_002623116.1">
    <property type="nucleotide sequence ID" value="XM_002623070.1"/>
</dbReference>
<dbReference type="GO" id="GO:0043531">
    <property type="term" value="F:ADP binding"/>
    <property type="evidence" value="ECO:0007669"/>
    <property type="project" value="InterPro"/>
</dbReference>
<dbReference type="AlphaFoldDB" id="A0A179UWG6"/>
<dbReference type="InterPro" id="IPR027417">
    <property type="entry name" value="P-loop_NTPase"/>
</dbReference>
<dbReference type="Pfam" id="PF25000">
    <property type="entry name" value="DUF7779"/>
    <property type="match status" value="1"/>
</dbReference>
<dbReference type="OrthoDB" id="4183392at2759"/>
<organism evidence="3 4">
    <name type="scientific">Blastomyces gilchristii (strain SLH14081)</name>
    <name type="common">Blastomyces dermatitidis</name>
    <dbReference type="NCBI Taxonomy" id="559298"/>
    <lineage>
        <taxon>Eukaryota</taxon>
        <taxon>Fungi</taxon>
        <taxon>Dikarya</taxon>
        <taxon>Ascomycota</taxon>
        <taxon>Pezizomycotina</taxon>
        <taxon>Eurotiomycetes</taxon>
        <taxon>Eurotiomycetidae</taxon>
        <taxon>Onygenales</taxon>
        <taxon>Ajellomycetaceae</taxon>
        <taxon>Blastomyces</taxon>
    </lineage>
</organism>
<dbReference type="InterPro" id="IPR011990">
    <property type="entry name" value="TPR-like_helical_dom_sf"/>
</dbReference>
<proteinExistence type="predicted"/>
<dbReference type="EMBL" id="GG657461">
    <property type="protein sequence ID" value="OAT10752.1"/>
    <property type="molecule type" value="Genomic_DNA"/>
</dbReference>
<dbReference type="InterPro" id="IPR019734">
    <property type="entry name" value="TPR_rpt"/>
</dbReference>
<evidence type="ECO:0000259" key="1">
    <source>
        <dbReference type="Pfam" id="PF00931"/>
    </source>
</evidence>
<dbReference type="InterPro" id="IPR035994">
    <property type="entry name" value="Nucleoside_phosphorylase_sf"/>
</dbReference>